<dbReference type="Proteomes" id="UP000544222">
    <property type="component" value="Unassembled WGS sequence"/>
</dbReference>
<gene>
    <name evidence="2" type="ORF">FHX64_001804</name>
</gene>
<keyword evidence="1" id="KW-1133">Transmembrane helix</keyword>
<dbReference type="AlphaFoldDB" id="A0A7W5H2N5"/>
<sequence length="124" mass="14125">MSSNKAFKNALHNRQTTNLPYGFEQRMMRRITMEAEKRKKRAFVMGLGAISFISAAMIAATVYVLKYYLSFSMHVSMPDLVVSSEAKSLFVACSYIALLILLLLGMDAYFRKLRQKRHSKSSAE</sequence>
<accession>A0A7W5H2N5</accession>
<feature type="transmembrane region" description="Helical" evidence="1">
    <location>
        <begin position="42"/>
        <end position="69"/>
    </location>
</feature>
<keyword evidence="1" id="KW-0812">Transmembrane</keyword>
<organism evidence="2 3">
    <name type="scientific">Microbacter margulisiae</name>
    <dbReference type="NCBI Taxonomy" id="1350067"/>
    <lineage>
        <taxon>Bacteria</taxon>
        <taxon>Pseudomonadati</taxon>
        <taxon>Bacteroidota</taxon>
        <taxon>Bacteroidia</taxon>
        <taxon>Bacteroidales</taxon>
        <taxon>Porphyromonadaceae</taxon>
        <taxon>Microbacter</taxon>
    </lineage>
</organism>
<proteinExistence type="predicted"/>
<evidence type="ECO:0000256" key="1">
    <source>
        <dbReference type="SAM" id="Phobius"/>
    </source>
</evidence>
<dbReference type="RefSeq" id="WP_183413386.1">
    <property type="nucleotide sequence ID" value="NZ_JACHYB010000001.1"/>
</dbReference>
<reference evidence="2 3" key="1">
    <citation type="submission" date="2020-08" db="EMBL/GenBank/DDBJ databases">
        <title>Genomic Encyclopedia of Type Strains, Phase IV (KMG-IV): sequencing the most valuable type-strain genomes for metagenomic binning, comparative biology and taxonomic classification.</title>
        <authorList>
            <person name="Goeker M."/>
        </authorList>
    </citation>
    <scope>NUCLEOTIDE SEQUENCE [LARGE SCALE GENOMIC DNA]</scope>
    <source>
        <strain evidence="2 3">DSM 27471</strain>
    </source>
</reference>
<comment type="caution">
    <text evidence="2">The sequence shown here is derived from an EMBL/GenBank/DDBJ whole genome shotgun (WGS) entry which is preliminary data.</text>
</comment>
<keyword evidence="1" id="KW-0472">Membrane</keyword>
<evidence type="ECO:0000313" key="2">
    <source>
        <dbReference type="EMBL" id="MBB3187641.1"/>
    </source>
</evidence>
<feature type="transmembrane region" description="Helical" evidence="1">
    <location>
        <begin position="89"/>
        <end position="110"/>
    </location>
</feature>
<name>A0A7W5H2N5_9PORP</name>
<keyword evidence="3" id="KW-1185">Reference proteome</keyword>
<dbReference type="EMBL" id="JACHYB010000001">
    <property type="protein sequence ID" value="MBB3187641.1"/>
    <property type="molecule type" value="Genomic_DNA"/>
</dbReference>
<protein>
    <submittedName>
        <fullName evidence="2">Uncharacterized protein</fullName>
    </submittedName>
</protein>
<evidence type="ECO:0000313" key="3">
    <source>
        <dbReference type="Proteomes" id="UP000544222"/>
    </source>
</evidence>